<dbReference type="Proteomes" id="UP000279594">
    <property type="component" value="Chromosome"/>
</dbReference>
<evidence type="ECO:0000313" key="3">
    <source>
        <dbReference type="Proteomes" id="UP000279594"/>
    </source>
</evidence>
<proteinExistence type="predicted"/>
<protein>
    <submittedName>
        <fullName evidence="2">Uncharacterized protein</fullName>
    </submittedName>
</protein>
<feature type="region of interest" description="Disordered" evidence="1">
    <location>
        <begin position="36"/>
        <end position="64"/>
    </location>
</feature>
<dbReference type="AlphaFoldDB" id="A0A3G2EAN3"/>
<organism evidence="2 3">
    <name type="scientific">Janthinobacterium agaricidamnosum</name>
    <dbReference type="NCBI Taxonomy" id="55508"/>
    <lineage>
        <taxon>Bacteria</taxon>
        <taxon>Pseudomonadati</taxon>
        <taxon>Pseudomonadota</taxon>
        <taxon>Betaproteobacteria</taxon>
        <taxon>Burkholderiales</taxon>
        <taxon>Oxalobacteraceae</taxon>
        <taxon>Janthinobacterium</taxon>
    </lineage>
</organism>
<dbReference type="EMBL" id="CP033019">
    <property type="protein sequence ID" value="AYM77341.1"/>
    <property type="molecule type" value="Genomic_DNA"/>
</dbReference>
<name>A0A3G2EAN3_9BURK</name>
<evidence type="ECO:0000313" key="2">
    <source>
        <dbReference type="EMBL" id="AYM77341.1"/>
    </source>
</evidence>
<keyword evidence="3" id="KW-1185">Reference proteome</keyword>
<feature type="compositionally biased region" description="Polar residues" evidence="1">
    <location>
        <begin position="43"/>
        <end position="58"/>
    </location>
</feature>
<accession>A0A3G2EAN3</accession>
<gene>
    <name evidence="2" type="ORF">D9M09_17210</name>
</gene>
<sequence>MLLPYRIVIIAAPASLQLRLDSSIIAQHIRQKNMTATRHDTHTLNAQPIVSPPRSQGLTAGALA</sequence>
<reference evidence="2 3" key="1">
    <citation type="submission" date="2018-10" db="EMBL/GenBank/DDBJ databases">
        <title>Effects of UV and annual dynamics of microbial communities in freshwater RAS systems.</title>
        <authorList>
            <person name="Bekkelund A.K."/>
            <person name="Hansen B.R."/>
            <person name="Stokken H."/>
            <person name="Eriksen B.F."/>
            <person name="Kashulin N.A."/>
        </authorList>
    </citation>
    <scope>NUCLEOTIDE SEQUENCE [LARGE SCALE GENOMIC DNA]</scope>
    <source>
        <strain evidence="2 3">BHSEK</strain>
    </source>
</reference>
<evidence type="ECO:0000256" key="1">
    <source>
        <dbReference type="SAM" id="MobiDB-lite"/>
    </source>
</evidence>